<evidence type="ECO:0000313" key="3">
    <source>
        <dbReference type="Proteomes" id="UP000186309"/>
    </source>
</evidence>
<gene>
    <name evidence="2" type="primary">lipM</name>
    <name evidence="2" type="ORF">BSF38_00555</name>
</gene>
<reference evidence="3" key="1">
    <citation type="submission" date="2016-12" db="EMBL/GenBank/DDBJ databases">
        <title>Comparative genomics of four Isosphaeraceae planctomycetes: a common pool of plasmids and glycoside hydrolase genes.</title>
        <authorList>
            <person name="Ivanova A."/>
        </authorList>
    </citation>
    <scope>NUCLEOTIDE SEQUENCE [LARGE SCALE GENOMIC DNA]</scope>
    <source>
        <strain evidence="3">PX4</strain>
    </source>
</reference>
<name>A0A1U7CJM9_9BACT</name>
<dbReference type="OrthoDB" id="9774653at2"/>
<dbReference type="PANTHER" id="PTHR43679:SF2">
    <property type="entry name" value="OCTANOYL-[GCVH]:PROTEIN N-OCTANOYLTRANSFERASE"/>
    <property type="match status" value="1"/>
</dbReference>
<dbReference type="AlphaFoldDB" id="A0A1U7CJM9"/>
<accession>A0A1U7CJM9</accession>
<dbReference type="SUPFAM" id="SSF55681">
    <property type="entry name" value="Class II aaRS and biotin synthetases"/>
    <property type="match status" value="1"/>
</dbReference>
<keyword evidence="2" id="KW-0808">Transferase</keyword>
<evidence type="ECO:0000313" key="2">
    <source>
        <dbReference type="EMBL" id="APW59141.1"/>
    </source>
</evidence>
<dbReference type="RefSeq" id="WP_076350560.1">
    <property type="nucleotide sequence ID" value="NZ_CP019082.1"/>
</dbReference>
<dbReference type="InterPro" id="IPR045864">
    <property type="entry name" value="aa-tRNA-synth_II/BPL/LPL"/>
</dbReference>
<feature type="domain" description="BPL/LPL catalytic" evidence="1">
    <location>
        <begin position="14"/>
        <end position="204"/>
    </location>
</feature>
<dbReference type="Gene3D" id="3.30.930.10">
    <property type="entry name" value="Bira Bifunctional Protein, Domain 2"/>
    <property type="match status" value="1"/>
</dbReference>
<dbReference type="Pfam" id="PF21948">
    <property type="entry name" value="LplA-B_cat"/>
    <property type="match status" value="1"/>
</dbReference>
<dbReference type="GO" id="GO:0033819">
    <property type="term" value="F:lipoyl(octanoyl) transferase activity"/>
    <property type="evidence" value="ECO:0007669"/>
    <property type="project" value="UniProtKB-EC"/>
</dbReference>
<evidence type="ECO:0000259" key="1">
    <source>
        <dbReference type="PROSITE" id="PS51733"/>
    </source>
</evidence>
<dbReference type="EC" id="2.3.1.181" evidence="2"/>
<dbReference type="STRING" id="1387353.BSF38_00555"/>
<keyword evidence="2" id="KW-0012">Acyltransferase</keyword>
<keyword evidence="3" id="KW-1185">Reference proteome</keyword>
<proteinExistence type="predicted"/>
<dbReference type="PANTHER" id="PTHR43679">
    <property type="entry name" value="OCTANOYLTRANSFERASE LIPM-RELATED"/>
    <property type="match status" value="1"/>
</dbReference>
<dbReference type="InterPro" id="IPR004143">
    <property type="entry name" value="BPL_LPL_catalytic"/>
</dbReference>
<dbReference type="KEGG" id="pbor:BSF38_00555"/>
<dbReference type="InterPro" id="IPR050664">
    <property type="entry name" value="Octanoyltrans_LipM/LipL"/>
</dbReference>
<dbReference type="Proteomes" id="UP000186309">
    <property type="component" value="Chromosome"/>
</dbReference>
<organism evidence="2 3">
    <name type="scientific">Paludisphaera borealis</name>
    <dbReference type="NCBI Taxonomy" id="1387353"/>
    <lineage>
        <taxon>Bacteria</taxon>
        <taxon>Pseudomonadati</taxon>
        <taxon>Planctomycetota</taxon>
        <taxon>Planctomycetia</taxon>
        <taxon>Isosphaerales</taxon>
        <taxon>Isosphaeraceae</taxon>
        <taxon>Paludisphaera</taxon>
    </lineage>
</organism>
<dbReference type="EMBL" id="CP019082">
    <property type="protein sequence ID" value="APW59141.1"/>
    <property type="molecule type" value="Genomic_DNA"/>
</dbReference>
<dbReference type="PROSITE" id="PS51733">
    <property type="entry name" value="BPL_LPL_CATALYTIC"/>
    <property type="match status" value="1"/>
</dbReference>
<protein>
    <submittedName>
        <fullName evidence="2">Octanoyltransferase LipM</fullName>
        <ecNumber evidence="2">2.3.1.181</ecNumber>
    </submittedName>
</protein>
<sequence length="234" mass="25524">MAIDEALLDLVASDPTVAWLRTYGWSTPTLSLGYFQRWADADAEPRWRSAAKVRRATGGGAIWHEHELTYAIVIPSRHPLSRPNTALYRAVHAAIGSILTGREIEARRHGDLASVSTAAPAPHPFLCFADRDGEDLVAEGSKVVGSAQRRRAGAILQHGSLLLRRSAATPELAGVADLADVATDPRTWSDLVAEPLCRALGMEPVPGDLPNDFQAHVELLEQTVYRDPKWNAKR</sequence>